<evidence type="ECO:0000313" key="3">
    <source>
        <dbReference type="EMBL" id="RDU25077.1"/>
    </source>
</evidence>
<evidence type="ECO:0000256" key="1">
    <source>
        <dbReference type="SAM" id="Phobius"/>
    </source>
</evidence>
<accession>A0A371AZT6</accession>
<gene>
    <name evidence="3" type="ORF">DWV06_00835</name>
</gene>
<proteinExistence type="predicted"/>
<dbReference type="Proteomes" id="UP000255036">
    <property type="component" value="Unassembled WGS sequence"/>
</dbReference>
<evidence type="ECO:0000313" key="4">
    <source>
        <dbReference type="Proteomes" id="UP000255036"/>
    </source>
</evidence>
<dbReference type="AlphaFoldDB" id="A0A371AZT6"/>
<keyword evidence="1" id="KW-1133">Transmembrane helix</keyword>
<dbReference type="InterPro" id="IPR000045">
    <property type="entry name" value="Prepilin_IV_endopep_pep"/>
</dbReference>
<dbReference type="Gene3D" id="1.20.120.1220">
    <property type="match status" value="1"/>
</dbReference>
<keyword evidence="1" id="KW-0812">Transmembrane</keyword>
<evidence type="ECO:0000259" key="2">
    <source>
        <dbReference type="Pfam" id="PF01478"/>
    </source>
</evidence>
<feature type="transmembrane region" description="Helical" evidence="1">
    <location>
        <begin position="111"/>
        <end position="129"/>
    </location>
</feature>
<feature type="transmembrane region" description="Helical" evidence="1">
    <location>
        <begin position="64"/>
        <end position="83"/>
    </location>
</feature>
<name>A0A371AZT6_9FIRM</name>
<dbReference type="Pfam" id="PF01478">
    <property type="entry name" value="Peptidase_A24"/>
    <property type="match status" value="1"/>
</dbReference>
<dbReference type="EMBL" id="QRCT01000007">
    <property type="protein sequence ID" value="RDU25077.1"/>
    <property type="molecule type" value="Genomic_DNA"/>
</dbReference>
<reference evidence="3 4" key="1">
    <citation type="submission" date="2018-07" db="EMBL/GenBank/DDBJ databases">
        <title>Anaerosacharophilus polymeroproducens gen. nov. sp. nov., an anaerobic bacterium isolated from salt field.</title>
        <authorList>
            <person name="Kim W."/>
            <person name="Yang S.-H."/>
            <person name="Oh J."/>
            <person name="Lee J.-H."/>
            <person name="Kwon K.K."/>
        </authorList>
    </citation>
    <scope>NUCLEOTIDE SEQUENCE [LARGE SCALE GENOMIC DNA]</scope>
    <source>
        <strain evidence="3 4">MCWD5</strain>
    </source>
</reference>
<feature type="domain" description="Prepilin type IV endopeptidase peptidase" evidence="2">
    <location>
        <begin position="22"/>
        <end position="123"/>
    </location>
</feature>
<feature type="transmembrane region" description="Helical" evidence="1">
    <location>
        <begin position="39"/>
        <end position="58"/>
    </location>
</feature>
<sequence>MGINALNVGNRKKVVVIITKGILIILLVICSIEDIRKKVVHLPTVFCFSIVGLLLQYYQRNENIWSILGGMGIGVFVLFLSYITKGGVGNGDGILLITTGIYLGLKNNLLLFIIAVFGVSVWAFLLVIIKKISYRNEIPFIPFMLSAYMGMLFI</sequence>
<dbReference type="GO" id="GO:0016020">
    <property type="term" value="C:membrane"/>
    <property type="evidence" value="ECO:0007669"/>
    <property type="project" value="InterPro"/>
</dbReference>
<protein>
    <submittedName>
        <fullName evidence="3">Prepilin peptidase</fullName>
    </submittedName>
</protein>
<keyword evidence="1" id="KW-0472">Membrane</keyword>
<feature type="transmembrane region" description="Helical" evidence="1">
    <location>
        <begin position="14"/>
        <end position="32"/>
    </location>
</feature>
<comment type="caution">
    <text evidence="3">The sequence shown here is derived from an EMBL/GenBank/DDBJ whole genome shotgun (WGS) entry which is preliminary data.</text>
</comment>
<organism evidence="3 4">
    <name type="scientific">Anaerosacchariphilus polymeriproducens</name>
    <dbReference type="NCBI Taxonomy" id="1812858"/>
    <lineage>
        <taxon>Bacteria</taxon>
        <taxon>Bacillati</taxon>
        <taxon>Bacillota</taxon>
        <taxon>Clostridia</taxon>
        <taxon>Lachnospirales</taxon>
        <taxon>Lachnospiraceae</taxon>
        <taxon>Anaerosacchariphilus</taxon>
    </lineage>
</organism>
<keyword evidence="4" id="KW-1185">Reference proteome</keyword>
<dbReference type="GO" id="GO:0004190">
    <property type="term" value="F:aspartic-type endopeptidase activity"/>
    <property type="evidence" value="ECO:0007669"/>
    <property type="project" value="InterPro"/>
</dbReference>